<evidence type="ECO:0000256" key="1">
    <source>
        <dbReference type="SAM" id="MobiDB-lite"/>
    </source>
</evidence>
<proteinExistence type="predicted"/>
<reference evidence="2" key="1">
    <citation type="journal article" date="2023" name="Plant J.">
        <title>The genome of the king protea, Protea cynaroides.</title>
        <authorList>
            <person name="Chang J."/>
            <person name="Duong T.A."/>
            <person name="Schoeman C."/>
            <person name="Ma X."/>
            <person name="Roodt D."/>
            <person name="Barker N."/>
            <person name="Li Z."/>
            <person name="Van de Peer Y."/>
            <person name="Mizrachi E."/>
        </authorList>
    </citation>
    <scope>NUCLEOTIDE SEQUENCE</scope>
    <source>
        <tissue evidence="2">Young leaves</tissue>
    </source>
</reference>
<sequence length="158" mass="17994">MELSVTDGQESTEIIKAIESLRLRSHATEKWEENQEREDKQRGSSAIRTSLRPNRRLTFEASGPISSNILAEDVVQPLFSVTCGRRACAAAKKMLTYNVPYQPTKLFHGFKDADADFHMNSRIQLFSVKWRRKGATVLSIKRGRKRCETHKRADVESG</sequence>
<comment type="caution">
    <text evidence="2">The sequence shown here is derived from an EMBL/GenBank/DDBJ whole genome shotgun (WGS) entry which is preliminary data.</text>
</comment>
<dbReference type="AlphaFoldDB" id="A0A9Q0QQT9"/>
<dbReference type="EMBL" id="JAMYWD010000006">
    <property type="protein sequence ID" value="KAJ4968502.1"/>
    <property type="molecule type" value="Genomic_DNA"/>
</dbReference>
<feature type="region of interest" description="Disordered" evidence="1">
    <location>
        <begin position="29"/>
        <end position="49"/>
    </location>
</feature>
<protein>
    <submittedName>
        <fullName evidence="2">Uncharacterized protein</fullName>
    </submittedName>
</protein>
<feature type="compositionally biased region" description="Basic and acidic residues" evidence="1">
    <location>
        <begin position="29"/>
        <end position="42"/>
    </location>
</feature>
<evidence type="ECO:0000313" key="3">
    <source>
        <dbReference type="Proteomes" id="UP001141806"/>
    </source>
</evidence>
<gene>
    <name evidence="2" type="ORF">NE237_015203</name>
</gene>
<keyword evidence="3" id="KW-1185">Reference proteome</keyword>
<organism evidence="2 3">
    <name type="scientific">Protea cynaroides</name>
    <dbReference type="NCBI Taxonomy" id="273540"/>
    <lineage>
        <taxon>Eukaryota</taxon>
        <taxon>Viridiplantae</taxon>
        <taxon>Streptophyta</taxon>
        <taxon>Embryophyta</taxon>
        <taxon>Tracheophyta</taxon>
        <taxon>Spermatophyta</taxon>
        <taxon>Magnoliopsida</taxon>
        <taxon>Proteales</taxon>
        <taxon>Proteaceae</taxon>
        <taxon>Protea</taxon>
    </lineage>
</organism>
<accession>A0A9Q0QQT9</accession>
<dbReference type="Proteomes" id="UP001141806">
    <property type="component" value="Unassembled WGS sequence"/>
</dbReference>
<evidence type="ECO:0000313" key="2">
    <source>
        <dbReference type="EMBL" id="KAJ4968502.1"/>
    </source>
</evidence>
<name>A0A9Q0QQT9_9MAGN</name>